<evidence type="ECO:0000256" key="2">
    <source>
        <dbReference type="ARBA" id="ARBA00010992"/>
    </source>
</evidence>
<keyword evidence="11" id="KW-1185">Reference proteome</keyword>
<dbReference type="PANTHER" id="PTHR23508:SF10">
    <property type="entry name" value="CARBOXYLIC ACID TRANSPORTER PROTEIN HOMOLOG"/>
    <property type="match status" value="1"/>
</dbReference>
<dbReference type="GO" id="GO:0046942">
    <property type="term" value="P:carboxylic acid transport"/>
    <property type="evidence" value="ECO:0000318"/>
    <property type="project" value="GO_Central"/>
</dbReference>
<comment type="similarity">
    <text evidence="2">Belongs to the major facilitator superfamily. Sugar transporter (TC 2.A.1.1) family.</text>
</comment>
<feature type="transmembrane region" description="Helical" evidence="8">
    <location>
        <begin position="106"/>
        <end position="125"/>
    </location>
</feature>
<dbReference type="OrthoDB" id="2261376at2759"/>
<dbReference type="GO" id="GO:0046943">
    <property type="term" value="F:carboxylic acid transmembrane transporter activity"/>
    <property type="evidence" value="ECO:0000318"/>
    <property type="project" value="GO_Central"/>
</dbReference>
<dbReference type="Pfam" id="PF00083">
    <property type="entry name" value="Sugar_tr"/>
    <property type="match status" value="2"/>
</dbReference>
<dbReference type="HOGENOM" id="CLU_001265_46_12_1"/>
<feature type="transmembrane region" description="Helical" evidence="8">
    <location>
        <begin position="62"/>
        <end position="86"/>
    </location>
</feature>
<keyword evidence="6 8" id="KW-0472">Membrane</keyword>
<feature type="domain" description="Major facilitator superfamily (MFS) profile" evidence="9">
    <location>
        <begin position="64"/>
        <end position="470"/>
    </location>
</feature>
<evidence type="ECO:0000313" key="11">
    <source>
        <dbReference type="Proteomes" id="UP000001744"/>
    </source>
</evidence>
<dbReference type="OMA" id="CASSIRG"/>
<evidence type="ECO:0000256" key="1">
    <source>
        <dbReference type="ARBA" id="ARBA00004141"/>
    </source>
</evidence>
<dbReference type="JaponicusDB" id="SJAG_00232"/>
<evidence type="ECO:0000259" key="9">
    <source>
        <dbReference type="PROSITE" id="PS50850"/>
    </source>
</evidence>
<name>B6JV31_SCHJY</name>
<dbReference type="FunFam" id="1.20.1250.20:FF:000140">
    <property type="entry name" value="Putative MFS phospholipid transporter"/>
    <property type="match status" value="1"/>
</dbReference>
<dbReference type="InterPro" id="IPR036259">
    <property type="entry name" value="MFS_trans_sf"/>
</dbReference>
<dbReference type="VEuPathDB" id="FungiDB:SJAG_00232"/>
<feature type="transmembrane region" description="Helical" evidence="8">
    <location>
        <begin position="355"/>
        <end position="375"/>
    </location>
</feature>
<dbReference type="RefSeq" id="XP_002171525.1">
    <property type="nucleotide sequence ID" value="XM_002171489.1"/>
</dbReference>
<feature type="region of interest" description="Disordered" evidence="7">
    <location>
        <begin position="1"/>
        <end position="30"/>
    </location>
</feature>
<dbReference type="PROSITE" id="PS50850">
    <property type="entry name" value="MFS"/>
    <property type="match status" value="1"/>
</dbReference>
<feature type="transmembrane region" description="Helical" evidence="8">
    <location>
        <begin position="158"/>
        <end position="180"/>
    </location>
</feature>
<accession>B6JV31</accession>
<dbReference type="EMBL" id="KE651166">
    <property type="protein sequence ID" value="EEB05232.1"/>
    <property type="molecule type" value="Genomic_DNA"/>
</dbReference>
<keyword evidence="3" id="KW-0813">Transport</keyword>
<dbReference type="GeneID" id="7047818"/>
<dbReference type="AlphaFoldDB" id="B6JV31"/>
<evidence type="ECO:0000256" key="6">
    <source>
        <dbReference type="ARBA" id="ARBA00023136"/>
    </source>
</evidence>
<keyword evidence="5 8" id="KW-1133">Transmembrane helix</keyword>
<dbReference type="STRING" id="402676.B6JV31"/>
<evidence type="ECO:0000313" key="10">
    <source>
        <dbReference type="EMBL" id="EEB05232.1"/>
    </source>
</evidence>
<comment type="subcellular location">
    <subcellularLocation>
        <location evidence="1">Membrane</location>
        <topology evidence="1">Multi-pass membrane protein</topology>
    </subcellularLocation>
</comment>
<organism evidence="10 11">
    <name type="scientific">Schizosaccharomyces japonicus (strain yFS275 / FY16936)</name>
    <name type="common">Fission yeast</name>
    <dbReference type="NCBI Taxonomy" id="402676"/>
    <lineage>
        <taxon>Eukaryota</taxon>
        <taxon>Fungi</taxon>
        <taxon>Dikarya</taxon>
        <taxon>Ascomycota</taxon>
        <taxon>Taphrinomycotina</taxon>
        <taxon>Schizosaccharomycetes</taxon>
        <taxon>Schizosaccharomycetales</taxon>
        <taxon>Schizosaccharomycetaceae</taxon>
        <taxon>Schizosaccharomyces</taxon>
    </lineage>
</organism>
<evidence type="ECO:0000256" key="8">
    <source>
        <dbReference type="SAM" id="Phobius"/>
    </source>
</evidence>
<dbReference type="SUPFAM" id="SSF103473">
    <property type="entry name" value="MFS general substrate transporter"/>
    <property type="match status" value="1"/>
</dbReference>
<evidence type="ECO:0000256" key="4">
    <source>
        <dbReference type="ARBA" id="ARBA00022692"/>
    </source>
</evidence>
<proteinExistence type="inferred from homology"/>
<feature type="transmembrane region" description="Helical" evidence="8">
    <location>
        <begin position="288"/>
        <end position="307"/>
    </location>
</feature>
<dbReference type="InterPro" id="IPR020846">
    <property type="entry name" value="MFS_dom"/>
</dbReference>
<reference evidence="10 11" key="1">
    <citation type="journal article" date="2011" name="Science">
        <title>Comparative functional genomics of the fission yeasts.</title>
        <authorList>
            <person name="Rhind N."/>
            <person name="Chen Z."/>
            <person name="Yassour M."/>
            <person name="Thompson D.A."/>
            <person name="Haas B.J."/>
            <person name="Habib N."/>
            <person name="Wapinski I."/>
            <person name="Roy S."/>
            <person name="Lin M.F."/>
            <person name="Heiman D.I."/>
            <person name="Young S.K."/>
            <person name="Furuya K."/>
            <person name="Guo Y."/>
            <person name="Pidoux A."/>
            <person name="Chen H.M."/>
            <person name="Robbertse B."/>
            <person name="Goldberg J.M."/>
            <person name="Aoki K."/>
            <person name="Bayne E.H."/>
            <person name="Berlin A.M."/>
            <person name="Desjardins C.A."/>
            <person name="Dobbs E."/>
            <person name="Dukaj L."/>
            <person name="Fan L."/>
            <person name="FitzGerald M.G."/>
            <person name="French C."/>
            <person name="Gujja S."/>
            <person name="Hansen K."/>
            <person name="Keifenheim D."/>
            <person name="Levin J.Z."/>
            <person name="Mosher R.A."/>
            <person name="Mueller C.A."/>
            <person name="Pfiffner J."/>
            <person name="Priest M."/>
            <person name="Russ C."/>
            <person name="Smialowska A."/>
            <person name="Swoboda P."/>
            <person name="Sykes S.M."/>
            <person name="Vaughn M."/>
            <person name="Vengrova S."/>
            <person name="Yoder R."/>
            <person name="Zeng Q."/>
            <person name="Allshire R."/>
            <person name="Baulcombe D."/>
            <person name="Birren B.W."/>
            <person name="Brown W."/>
            <person name="Ekwall K."/>
            <person name="Kellis M."/>
            <person name="Leatherwood J."/>
            <person name="Levin H."/>
            <person name="Margalit H."/>
            <person name="Martienssen R."/>
            <person name="Nieduszynski C.A."/>
            <person name="Spatafora J.W."/>
            <person name="Friedman N."/>
            <person name="Dalgaard J.Z."/>
            <person name="Baumann P."/>
            <person name="Niki H."/>
            <person name="Regev A."/>
            <person name="Nusbaum C."/>
        </authorList>
    </citation>
    <scope>NUCLEOTIDE SEQUENCE [LARGE SCALE GENOMIC DNA]</scope>
    <source>
        <strain evidence="11">yFS275 / FY16936</strain>
    </source>
</reference>
<feature type="transmembrane region" description="Helical" evidence="8">
    <location>
        <begin position="381"/>
        <end position="398"/>
    </location>
</feature>
<feature type="transmembrane region" description="Helical" evidence="8">
    <location>
        <begin position="446"/>
        <end position="466"/>
    </location>
</feature>
<feature type="transmembrane region" description="Helical" evidence="8">
    <location>
        <begin position="201"/>
        <end position="230"/>
    </location>
</feature>
<keyword evidence="4 8" id="KW-0812">Transmembrane</keyword>
<dbReference type="Gene3D" id="1.20.1250.20">
    <property type="entry name" value="MFS general substrate transporter like domains"/>
    <property type="match status" value="1"/>
</dbReference>
<sequence length="507" mass="54752">MDNISAVPKNESESGIRTYTSNESLKHAEGTKITEEIQEQVIANPEEVDEDQGPPDSELHKFLVALVCGVALISDGYCANTIGSVITILRKLYPKETEHSHALQKVGMISFVGVIVGQLSFGFVSDRIGRKYGMLIATVILIVSTALCAGAYGPHGSISGMITVLMVFRFFLGVGIGAESPCGSVAASESSAEMKSGHRHAVFIAVTNTAIDVGFVLGALVPFILCLIFGDQHLRVVWRLSIGLGVIVPIILLYYRLRLKDSHSYTKNRLQFTKVPWFFVIRRYGPRLLVVSLIWFVYDMSAYAFALYSSTIIARVLPSNATMAQTFGWSTLISSFNLPGTIFGAFGSDFLGPKYCLITGLVLQSVVGFLLSGFFPSLVKHLAGFCVLYGLFLTLGEFGPGNNVGVLASKTCPAAFRGLYYGIAAAIGKCGAAAGVYAFGGNAVRTYFFIASGMSLGVAILALFLVPKVQQSCIQDEDAKFAQLVKDRGYDVFEFSKPVQLSDTKQN</sequence>
<protein>
    <submittedName>
        <fullName evidence="10">Glycerophosphodiester transporter</fullName>
    </submittedName>
</protein>
<dbReference type="GO" id="GO:0005886">
    <property type="term" value="C:plasma membrane"/>
    <property type="evidence" value="ECO:0000318"/>
    <property type="project" value="GO_Central"/>
</dbReference>
<gene>
    <name evidence="10" type="ORF">SJAG_00232</name>
</gene>
<dbReference type="InterPro" id="IPR005828">
    <property type="entry name" value="MFS_sugar_transport-like"/>
</dbReference>
<feature type="transmembrane region" description="Helical" evidence="8">
    <location>
        <begin position="327"/>
        <end position="348"/>
    </location>
</feature>
<evidence type="ECO:0000256" key="3">
    <source>
        <dbReference type="ARBA" id="ARBA00022448"/>
    </source>
</evidence>
<evidence type="ECO:0000256" key="7">
    <source>
        <dbReference type="SAM" id="MobiDB-lite"/>
    </source>
</evidence>
<feature type="transmembrane region" description="Helical" evidence="8">
    <location>
        <begin position="419"/>
        <end position="440"/>
    </location>
</feature>
<feature type="transmembrane region" description="Helical" evidence="8">
    <location>
        <begin position="236"/>
        <end position="255"/>
    </location>
</feature>
<dbReference type="Proteomes" id="UP000001744">
    <property type="component" value="Unassembled WGS sequence"/>
</dbReference>
<dbReference type="PANTHER" id="PTHR23508">
    <property type="entry name" value="CARBOXYLIC ACID TRANSPORTER PROTEIN HOMOLOG"/>
    <property type="match status" value="1"/>
</dbReference>
<feature type="transmembrane region" description="Helical" evidence="8">
    <location>
        <begin position="132"/>
        <end position="152"/>
    </location>
</feature>
<evidence type="ECO:0000256" key="5">
    <source>
        <dbReference type="ARBA" id="ARBA00022989"/>
    </source>
</evidence>
<feature type="compositionally biased region" description="Polar residues" evidence="7">
    <location>
        <begin position="13"/>
        <end position="23"/>
    </location>
</feature>
<dbReference type="eggNOG" id="KOG0252">
    <property type="taxonomic scope" value="Eukaryota"/>
</dbReference>